<feature type="region of interest" description="Disordered" evidence="1">
    <location>
        <begin position="153"/>
        <end position="273"/>
    </location>
</feature>
<gene>
    <name evidence="2" type="ORF">EHP00_895</name>
</gene>
<sequence>MPKIFKIYDPMFKNVKTYTVGGDEIKMGQDEDCDLQLTLPCLENIRMVLDMKKNQLIIEKQNEEGMVEKETCDLAPEEIFRIHTVFMYYTEIDEERVRNIANDEKLREKDEYIADIVSKKEKMTKKQLAYVDKSGKNIVLELKNCVYRKGQNESNTSMTATTEIQESAEASEEVKKTSAEAKTSKTQSNEYVEENSHIKTIEDESITEKTEETEHVEEGSEVIKKVKKEKTRKSLEKEKFENEKSIEMSKEQDVKVGGRAASARSKKDKCRKK</sequence>
<reference evidence="2 3" key="1">
    <citation type="journal article" date="2017" name="Environ. Microbiol.">
        <title>Decay of the glycolytic pathway and adaptation to intranuclear parasitism within Enterocytozoonidae microsporidia.</title>
        <authorList>
            <person name="Wiredu Boakye D."/>
            <person name="Jaroenlak P."/>
            <person name="Prachumwat A."/>
            <person name="Williams T.A."/>
            <person name="Bateman K.S."/>
            <person name="Itsathitphaisarn O."/>
            <person name="Sritunyalucksana K."/>
            <person name="Paszkiewicz K.H."/>
            <person name="Moore K.A."/>
            <person name="Stentiford G.D."/>
            <person name="Williams B.A."/>
        </authorList>
    </citation>
    <scope>NUCLEOTIDE SEQUENCE [LARGE SCALE GENOMIC DNA]</scope>
    <source>
        <strain evidence="2 3">TH1</strain>
    </source>
</reference>
<name>A0A1W0E4R4_9MICR</name>
<evidence type="ECO:0000313" key="3">
    <source>
        <dbReference type="Proteomes" id="UP000192758"/>
    </source>
</evidence>
<accession>A0A1W0E4R4</accession>
<feature type="compositionally biased region" description="Polar residues" evidence="1">
    <location>
        <begin position="153"/>
        <end position="165"/>
    </location>
</feature>
<feature type="compositionally biased region" description="Basic residues" evidence="1">
    <location>
        <begin position="264"/>
        <end position="273"/>
    </location>
</feature>
<dbReference type="AlphaFoldDB" id="A0A1W0E4R4"/>
<evidence type="ECO:0000256" key="1">
    <source>
        <dbReference type="SAM" id="MobiDB-lite"/>
    </source>
</evidence>
<proteinExistence type="predicted"/>
<feature type="compositionally biased region" description="Basic and acidic residues" evidence="1">
    <location>
        <begin position="194"/>
        <end position="224"/>
    </location>
</feature>
<protein>
    <submittedName>
        <fullName evidence="2">Uncharacterized protein</fullName>
    </submittedName>
</protein>
<evidence type="ECO:0000313" key="2">
    <source>
        <dbReference type="EMBL" id="OQS54223.1"/>
    </source>
</evidence>
<organism evidence="2 3">
    <name type="scientific">Ecytonucleospora hepatopenaei</name>
    <dbReference type="NCBI Taxonomy" id="646526"/>
    <lineage>
        <taxon>Eukaryota</taxon>
        <taxon>Fungi</taxon>
        <taxon>Fungi incertae sedis</taxon>
        <taxon>Microsporidia</taxon>
        <taxon>Enterocytozoonidae</taxon>
        <taxon>Ecytonucleospora</taxon>
    </lineage>
</organism>
<dbReference type="OrthoDB" id="2195820at2759"/>
<dbReference type="VEuPathDB" id="MicrosporidiaDB:EHP00_895"/>
<comment type="caution">
    <text evidence="2">The sequence shown here is derived from an EMBL/GenBank/DDBJ whole genome shotgun (WGS) entry which is preliminary data.</text>
</comment>
<feature type="compositionally biased region" description="Basic and acidic residues" evidence="1">
    <location>
        <begin position="232"/>
        <end position="256"/>
    </location>
</feature>
<feature type="compositionally biased region" description="Basic and acidic residues" evidence="1">
    <location>
        <begin position="172"/>
        <end position="183"/>
    </location>
</feature>
<dbReference type="Proteomes" id="UP000192758">
    <property type="component" value="Unassembled WGS sequence"/>
</dbReference>
<dbReference type="EMBL" id="MNPJ01000021">
    <property type="protein sequence ID" value="OQS54223.1"/>
    <property type="molecule type" value="Genomic_DNA"/>
</dbReference>
<keyword evidence="3" id="KW-1185">Reference proteome</keyword>